<organism evidence="2 3">
    <name type="scientific">Rhizopus stolonifer</name>
    <name type="common">Rhizopus nigricans</name>
    <dbReference type="NCBI Taxonomy" id="4846"/>
    <lineage>
        <taxon>Eukaryota</taxon>
        <taxon>Fungi</taxon>
        <taxon>Fungi incertae sedis</taxon>
        <taxon>Mucoromycota</taxon>
        <taxon>Mucoromycotina</taxon>
        <taxon>Mucoromycetes</taxon>
        <taxon>Mucorales</taxon>
        <taxon>Mucorineae</taxon>
        <taxon>Rhizopodaceae</taxon>
        <taxon>Rhizopus</taxon>
    </lineage>
</organism>
<proteinExistence type="predicted"/>
<gene>
    <name evidence="2" type="ORF">CU098_004502</name>
</gene>
<protein>
    <submittedName>
        <fullName evidence="2">Uncharacterized protein</fullName>
    </submittedName>
</protein>
<sequence length="109" mass="13499">MSDTESDCSFYRTQYYDVKYRKYPQDVYEELDLLYEKYKEDRSYINKLEKLPIIDMFTFLNCYYNFELKNLLPIERYYIYDRADIDNILADLEDRLNECEDNKAISIRK</sequence>
<evidence type="ECO:0000256" key="1">
    <source>
        <dbReference type="SAM" id="Coils"/>
    </source>
</evidence>
<dbReference type="AlphaFoldDB" id="A0A367IPU6"/>
<evidence type="ECO:0000313" key="2">
    <source>
        <dbReference type="EMBL" id="RCH79720.1"/>
    </source>
</evidence>
<keyword evidence="1" id="KW-0175">Coiled coil</keyword>
<name>A0A367IPU6_RHIST</name>
<accession>A0A367IPU6</accession>
<feature type="coiled-coil region" evidence="1">
    <location>
        <begin position="82"/>
        <end position="109"/>
    </location>
</feature>
<dbReference type="Proteomes" id="UP000253551">
    <property type="component" value="Unassembled WGS sequence"/>
</dbReference>
<feature type="non-terminal residue" evidence="2">
    <location>
        <position position="109"/>
    </location>
</feature>
<dbReference type="EMBL" id="PJQM01006412">
    <property type="protein sequence ID" value="RCH79720.1"/>
    <property type="molecule type" value="Genomic_DNA"/>
</dbReference>
<keyword evidence="3" id="KW-1185">Reference proteome</keyword>
<comment type="caution">
    <text evidence="2">The sequence shown here is derived from an EMBL/GenBank/DDBJ whole genome shotgun (WGS) entry which is preliminary data.</text>
</comment>
<reference evidence="2 3" key="1">
    <citation type="journal article" date="2018" name="G3 (Bethesda)">
        <title>Phylogenetic and Phylogenomic Definition of Rhizopus Species.</title>
        <authorList>
            <person name="Gryganskyi A.P."/>
            <person name="Golan J."/>
            <person name="Dolatabadi S."/>
            <person name="Mondo S."/>
            <person name="Robb S."/>
            <person name="Idnurm A."/>
            <person name="Muszewska A."/>
            <person name="Steczkiewicz K."/>
            <person name="Masonjones S."/>
            <person name="Liao H.L."/>
            <person name="Gajdeczka M.T."/>
            <person name="Anike F."/>
            <person name="Vuek A."/>
            <person name="Anishchenko I.M."/>
            <person name="Voigt K."/>
            <person name="de Hoog G.S."/>
            <person name="Smith M.E."/>
            <person name="Heitman J."/>
            <person name="Vilgalys R."/>
            <person name="Stajich J.E."/>
        </authorList>
    </citation>
    <scope>NUCLEOTIDE SEQUENCE [LARGE SCALE GENOMIC DNA]</scope>
    <source>
        <strain evidence="2 3">LSU 92-RS-03</strain>
    </source>
</reference>
<evidence type="ECO:0000313" key="3">
    <source>
        <dbReference type="Proteomes" id="UP000253551"/>
    </source>
</evidence>